<dbReference type="InterPro" id="IPR009060">
    <property type="entry name" value="UBA-like_sf"/>
</dbReference>
<evidence type="ECO:0000313" key="9">
    <source>
        <dbReference type="EMBL" id="KAK9832519.1"/>
    </source>
</evidence>
<feature type="zinc finger region" description="C3H1-type" evidence="5">
    <location>
        <begin position="229"/>
        <end position="258"/>
    </location>
</feature>
<dbReference type="Gene3D" id="1.10.8.10">
    <property type="entry name" value="DNA helicase RuvA subunit, C-terminal domain"/>
    <property type="match status" value="1"/>
</dbReference>
<feature type="zinc finger region" description="C3H1-type" evidence="5">
    <location>
        <begin position="442"/>
        <end position="471"/>
    </location>
</feature>
<feature type="domain" description="UBA" evidence="7">
    <location>
        <begin position="619"/>
        <end position="660"/>
    </location>
</feature>
<keyword evidence="10" id="KW-1185">Reference proteome</keyword>
<protein>
    <submittedName>
        <fullName evidence="9">Uncharacterized protein</fullName>
    </submittedName>
</protein>
<organism evidence="9 10">
    <name type="scientific">Elliptochloris bilobata</name>
    <dbReference type="NCBI Taxonomy" id="381761"/>
    <lineage>
        <taxon>Eukaryota</taxon>
        <taxon>Viridiplantae</taxon>
        <taxon>Chlorophyta</taxon>
        <taxon>core chlorophytes</taxon>
        <taxon>Trebouxiophyceae</taxon>
        <taxon>Trebouxiophyceae incertae sedis</taxon>
        <taxon>Elliptochloris clade</taxon>
        <taxon>Elliptochloris</taxon>
    </lineage>
</organism>
<evidence type="ECO:0000256" key="5">
    <source>
        <dbReference type="PROSITE-ProRule" id="PRU00723"/>
    </source>
</evidence>
<dbReference type="GO" id="GO:0003729">
    <property type="term" value="F:mRNA binding"/>
    <property type="evidence" value="ECO:0007669"/>
    <property type="project" value="InterPro"/>
</dbReference>
<feature type="domain" description="C3H1-type" evidence="8">
    <location>
        <begin position="274"/>
        <end position="302"/>
    </location>
</feature>
<keyword evidence="4 5" id="KW-0862">Zinc</keyword>
<proteinExistence type="predicted"/>
<dbReference type="AlphaFoldDB" id="A0AAW1RFJ8"/>
<evidence type="ECO:0000256" key="2">
    <source>
        <dbReference type="ARBA" id="ARBA00022737"/>
    </source>
</evidence>
<dbReference type="Proteomes" id="UP001445335">
    <property type="component" value="Unassembled WGS sequence"/>
</dbReference>
<dbReference type="SUPFAM" id="SSF90229">
    <property type="entry name" value="CCCH zinc finger"/>
    <property type="match status" value="3"/>
</dbReference>
<dbReference type="SUPFAM" id="SSF46934">
    <property type="entry name" value="UBA-like"/>
    <property type="match status" value="1"/>
</dbReference>
<keyword evidence="1 5" id="KW-0479">Metal-binding</keyword>
<feature type="domain" description="C3H1-type" evidence="8">
    <location>
        <begin position="442"/>
        <end position="471"/>
    </location>
</feature>
<keyword evidence="2" id="KW-0677">Repeat</keyword>
<evidence type="ECO:0000259" key="7">
    <source>
        <dbReference type="PROSITE" id="PS50030"/>
    </source>
</evidence>
<feature type="region of interest" description="Disordered" evidence="6">
    <location>
        <begin position="828"/>
        <end position="877"/>
    </location>
</feature>
<keyword evidence="3 5" id="KW-0863">Zinc-finger</keyword>
<feature type="region of interest" description="Disordered" evidence="6">
    <location>
        <begin position="772"/>
        <end position="806"/>
    </location>
</feature>
<dbReference type="InterPro" id="IPR045877">
    <property type="entry name" value="ZFP36-like"/>
</dbReference>
<dbReference type="Pfam" id="PF00642">
    <property type="entry name" value="zf-CCCH"/>
    <property type="match status" value="1"/>
</dbReference>
<dbReference type="Gene3D" id="4.10.1000.10">
    <property type="entry name" value="Zinc finger, CCCH-type"/>
    <property type="match status" value="5"/>
</dbReference>
<accession>A0AAW1RFJ8</accession>
<feature type="domain" description="C3H1-type" evidence="8">
    <location>
        <begin position="362"/>
        <end position="390"/>
    </location>
</feature>
<dbReference type="GO" id="GO:0008270">
    <property type="term" value="F:zinc ion binding"/>
    <property type="evidence" value="ECO:0007669"/>
    <property type="project" value="UniProtKB-KW"/>
</dbReference>
<gene>
    <name evidence="9" type="ORF">WJX81_004663</name>
</gene>
<evidence type="ECO:0000256" key="3">
    <source>
        <dbReference type="ARBA" id="ARBA00022771"/>
    </source>
</evidence>
<dbReference type="InterPro" id="IPR036855">
    <property type="entry name" value="Znf_CCCH_sf"/>
</dbReference>
<evidence type="ECO:0000259" key="8">
    <source>
        <dbReference type="PROSITE" id="PS50103"/>
    </source>
</evidence>
<evidence type="ECO:0000313" key="10">
    <source>
        <dbReference type="Proteomes" id="UP001445335"/>
    </source>
</evidence>
<dbReference type="SMART" id="SM00356">
    <property type="entry name" value="ZnF_C3H1"/>
    <property type="match status" value="7"/>
</dbReference>
<name>A0AAW1RFJ8_9CHLO</name>
<dbReference type="PROSITE" id="PS50030">
    <property type="entry name" value="UBA"/>
    <property type="match status" value="1"/>
</dbReference>
<feature type="zinc finger region" description="C3H1-type" evidence="5">
    <location>
        <begin position="362"/>
        <end position="390"/>
    </location>
</feature>
<evidence type="ECO:0000256" key="1">
    <source>
        <dbReference type="ARBA" id="ARBA00022723"/>
    </source>
</evidence>
<feature type="zinc finger region" description="C3H1-type" evidence="5">
    <location>
        <begin position="318"/>
        <end position="346"/>
    </location>
</feature>
<dbReference type="EMBL" id="JALJOU010000041">
    <property type="protein sequence ID" value="KAK9832519.1"/>
    <property type="molecule type" value="Genomic_DNA"/>
</dbReference>
<sequence>MANKDGKDPLCGWCMQTVTDLEDRVVSHCSLEGECTGGGDGVVCHYECVRDFLYSGRAEYKVMSNTGKAAMKKQYIKERPHDHMRKRLCPHGQNFKIAQSLGKKACTGKVMDSELVVATKALRKKKAPDPQPPPTPRGPKAKAQGEAVVTKPPVKPAPHQALLQRQALSKAKAKAVHEGGPPAAGGMGRFGALEAIEEGAHDEANFEAFHVATPDEIEAAVAQGVLPDDYRTQLCASIAAGEGGCPLGKACQHAHAPSQLRADAAVRLNLLPATYKTSLCTAFLADGDCPLGARCCSAHGLEELRVRAAIVLGVLPESYKTQRCHAFDTKGSCPAGLMCHNAHGAQEVRREAAVSQNILPADYKFDLCPEFTSTHKCKMGERCHYAHGVQDLRRAAAIIAGKLPPNYKSRPCKEAAFKARDCERRSQCWSYHGEGDRLVEVRLKSKLCPVLKETGVCEVGGDTCYYAHTPDQLRIDMKDVYARAARAEGGAHAGGGGGGSSAGAERSVHKEVKVLPRAVLAGNMPAMRADAGVPRRRRKGAAGGADAALKLCEIYENSGVCLNADCTFAHGESDLRERQRSRELQAIRAAQAGAWSIGSAAEDLGQTAVGPVTLEAMRRFKFQACMGKLSELGFPWHLAEKAARATGADADAAAQLLLDGSAEACVEKPIDVTEAATSAAALARSLSIPLAVLEVEIVRLGGNVEAALAQLQSGDRSGAAPTEPNLAAAAAAQLPAHVNLGPSSSSAADETSDDDASSFMGNWAHVPMPTWDVAGADAPPPPDAPQLANSYEDANGGASQASSATADVWAAQPGGDEHHAVPNGIAQHWQNPHAAGGLPNGSAHAGVWGPQGSPGQKHPMQPRGTGGSAVVAAEEPGADEYEDLLAMLMN</sequence>
<dbReference type="PANTHER" id="PTHR12547:SF18">
    <property type="entry name" value="PROTEIN TIS11"/>
    <property type="match status" value="1"/>
</dbReference>
<feature type="region of interest" description="Disordered" evidence="6">
    <location>
        <begin position="739"/>
        <end position="760"/>
    </location>
</feature>
<feature type="domain" description="C3H1-type" evidence="8">
    <location>
        <begin position="229"/>
        <end position="258"/>
    </location>
</feature>
<dbReference type="InterPro" id="IPR015940">
    <property type="entry name" value="UBA"/>
</dbReference>
<feature type="zinc finger region" description="C3H1-type" evidence="5">
    <location>
        <begin position="274"/>
        <end position="302"/>
    </location>
</feature>
<feature type="zinc finger region" description="C3H1-type" evidence="5">
    <location>
        <begin position="546"/>
        <end position="573"/>
    </location>
</feature>
<dbReference type="PANTHER" id="PTHR12547">
    <property type="entry name" value="CCCH ZINC FINGER/TIS11-RELATED"/>
    <property type="match status" value="1"/>
</dbReference>
<feature type="domain" description="C3H1-type" evidence="8">
    <location>
        <begin position="546"/>
        <end position="573"/>
    </location>
</feature>
<evidence type="ECO:0000256" key="4">
    <source>
        <dbReference type="ARBA" id="ARBA00022833"/>
    </source>
</evidence>
<evidence type="ECO:0000256" key="6">
    <source>
        <dbReference type="SAM" id="MobiDB-lite"/>
    </source>
</evidence>
<dbReference type="PROSITE" id="PS50103">
    <property type="entry name" value="ZF_C3H1"/>
    <property type="match status" value="6"/>
</dbReference>
<comment type="caution">
    <text evidence="9">The sequence shown here is derived from an EMBL/GenBank/DDBJ whole genome shotgun (WGS) entry which is preliminary data.</text>
</comment>
<reference evidence="9 10" key="1">
    <citation type="journal article" date="2024" name="Nat. Commun.">
        <title>Phylogenomics reveals the evolutionary origins of lichenization in chlorophyte algae.</title>
        <authorList>
            <person name="Puginier C."/>
            <person name="Libourel C."/>
            <person name="Otte J."/>
            <person name="Skaloud P."/>
            <person name="Haon M."/>
            <person name="Grisel S."/>
            <person name="Petersen M."/>
            <person name="Berrin J.G."/>
            <person name="Delaux P.M."/>
            <person name="Dal Grande F."/>
            <person name="Keller J."/>
        </authorList>
    </citation>
    <scope>NUCLEOTIDE SEQUENCE [LARGE SCALE GENOMIC DNA]</scope>
    <source>
        <strain evidence="9 10">SAG 245.80</strain>
    </source>
</reference>
<dbReference type="InterPro" id="IPR000571">
    <property type="entry name" value="Znf_CCCH"/>
</dbReference>
<feature type="region of interest" description="Disordered" evidence="6">
    <location>
        <begin position="122"/>
        <end position="154"/>
    </location>
</feature>
<feature type="domain" description="C3H1-type" evidence="8">
    <location>
        <begin position="318"/>
        <end position="346"/>
    </location>
</feature>